<evidence type="ECO:0000313" key="1">
    <source>
        <dbReference type="EMBL" id="CUU39241.1"/>
    </source>
</evidence>
<dbReference type="AlphaFoldDB" id="A0A099UCU5"/>
<keyword evidence="3" id="KW-1185">Reference proteome</keyword>
<name>A0A099UCU5_9HELI</name>
<organism evidence="1 4">
    <name type="scientific">Helicobacter typhlonius</name>
    <dbReference type="NCBI Taxonomy" id="76936"/>
    <lineage>
        <taxon>Bacteria</taxon>
        <taxon>Pseudomonadati</taxon>
        <taxon>Campylobacterota</taxon>
        <taxon>Epsilonproteobacteria</taxon>
        <taxon>Campylobacterales</taxon>
        <taxon>Helicobacteraceae</taxon>
        <taxon>Helicobacter</taxon>
    </lineage>
</organism>
<dbReference type="KEGG" id="hty:BN2458_PEG0354"/>
<reference evidence="2 3" key="1">
    <citation type="journal article" date="2014" name="Genome Announc.">
        <title>Draft genome sequences of eight enterohepatic helicobacter species isolated from both laboratory and wild rodents.</title>
        <authorList>
            <person name="Sheh A."/>
            <person name="Shen Z."/>
            <person name="Fox J.G."/>
        </authorList>
    </citation>
    <scope>NUCLEOTIDE SEQUENCE [LARGE SCALE GENOMIC DNA]</scope>
    <source>
        <strain evidence="2 3">MIT 98-6810</strain>
    </source>
</reference>
<sequence length="77" mass="8867">MNWFDKLKVALLKEDDQGAFVLISNLPQDLESASLEDKLQALELIDQTRLLLQSKQLQTKIHMEQIKAAKKFLENSL</sequence>
<dbReference type="Proteomes" id="UP000029925">
    <property type="component" value="Unassembled WGS sequence"/>
</dbReference>
<dbReference type="EMBL" id="LN907858">
    <property type="protein sequence ID" value="CUU39241.1"/>
    <property type="molecule type" value="Genomic_DNA"/>
</dbReference>
<dbReference type="OrthoDB" id="5325117at2"/>
<dbReference type="PATRIC" id="fig|76936.10.peg.343"/>
<reference evidence="1" key="2">
    <citation type="submission" date="2015-11" db="EMBL/GenBank/DDBJ databases">
        <authorList>
            <person name="Zhang Y."/>
            <person name="Guo Z."/>
        </authorList>
    </citation>
    <scope>NUCLEOTIDE SEQUENCE</scope>
    <source>
        <strain evidence="1">1</strain>
    </source>
</reference>
<dbReference type="Proteomes" id="UP000064525">
    <property type="component" value="Chromosome I"/>
</dbReference>
<dbReference type="RefSeq" id="WP_034326743.1">
    <property type="nucleotide sequence ID" value="NZ_CAJTQN010000012.1"/>
</dbReference>
<proteinExistence type="predicted"/>
<dbReference type="STRING" id="76936.BN2458_PEG0354"/>
<dbReference type="GeneID" id="78150679"/>
<dbReference type="EMBL" id="JRPF02000001">
    <property type="protein sequence ID" value="TLD79616.1"/>
    <property type="molecule type" value="Genomic_DNA"/>
</dbReference>
<protein>
    <submittedName>
        <fullName evidence="1">Uncharacterized protein</fullName>
    </submittedName>
</protein>
<evidence type="ECO:0000313" key="3">
    <source>
        <dbReference type="Proteomes" id="UP000029925"/>
    </source>
</evidence>
<gene>
    <name evidence="1" type="ORF">BN2458_PEG0354</name>
    <name evidence="2" type="ORF">LS75_001395</name>
</gene>
<evidence type="ECO:0000313" key="4">
    <source>
        <dbReference type="Proteomes" id="UP000064525"/>
    </source>
</evidence>
<reference evidence="4" key="3">
    <citation type="submission" date="2015-11" db="EMBL/GenBank/DDBJ databases">
        <authorList>
            <person name="Anvar S.Y."/>
        </authorList>
    </citation>
    <scope>NUCLEOTIDE SEQUENCE [LARGE SCALE GENOMIC DNA]</scope>
</reference>
<evidence type="ECO:0000313" key="2">
    <source>
        <dbReference type="EMBL" id="TLD79616.1"/>
    </source>
</evidence>
<accession>A0A099UCU5</accession>